<dbReference type="InterPro" id="IPR036388">
    <property type="entry name" value="WH-like_DNA-bd_sf"/>
</dbReference>
<evidence type="ECO:0000256" key="4">
    <source>
        <dbReference type="SAM" id="MobiDB-lite"/>
    </source>
</evidence>
<organism evidence="6 7">
    <name type="scientific">Ceriporiopsis subvermispora (strain B)</name>
    <name type="common">White-rot fungus</name>
    <name type="synonym">Gelatoporia subvermispora</name>
    <dbReference type="NCBI Taxonomy" id="914234"/>
    <lineage>
        <taxon>Eukaryota</taxon>
        <taxon>Fungi</taxon>
        <taxon>Dikarya</taxon>
        <taxon>Basidiomycota</taxon>
        <taxon>Agaricomycotina</taxon>
        <taxon>Agaricomycetes</taxon>
        <taxon>Polyporales</taxon>
        <taxon>Gelatoporiaceae</taxon>
        <taxon>Gelatoporia</taxon>
    </lineage>
</organism>
<accession>M2QGI1</accession>
<evidence type="ECO:0000256" key="2">
    <source>
        <dbReference type="ARBA" id="ARBA00022679"/>
    </source>
</evidence>
<dbReference type="STRING" id="914234.M2QGI1"/>
<feature type="compositionally biased region" description="Basic and acidic residues" evidence="4">
    <location>
        <begin position="63"/>
        <end position="82"/>
    </location>
</feature>
<dbReference type="GO" id="GO:0032259">
    <property type="term" value="P:methylation"/>
    <property type="evidence" value="ECO:0007669"/>
    <property type="project" value="UniProtKB-KW"/>
</dbReference>
<dbReference type="SUPFAM" id="SSF53335">
    <property type="entry name" value="S-adenosyl-L-methionine-dependent methyltransferases"/>
    <property type="match status" value="1"/>
</dbReference>
<dbReference type="EMBL" id="KB445798">
    <property type="protein sequence ID" value="EMD36158.1"/>
    <property type="molecule type" value="Genomic_DNA"/>
</dbReference>
<dbReference type="Pfam" id="PF00891">
    <property type="entry name" value="Methyltransf_2"/>
    <property type="match status" value="1"/>
</dbReference>
<evidence type="ECO:0000259" key="5">
    <source>
        <dbReference type="Pfam" id="PF00891"/>
    </source>
</evidence>
<feature type="region of interest" description="Disordered" evidence="4">
    <location>
        <begin position="59"/>
        <end position="82"/>
    </location>
</feature>
<feature type="region of interest" description="Disordered" evidence="4">
    <location>
        <begin position="1"/>
        <end position="46"/>
    </location>
</feature>
<dbReference type="PANTHER" id="PTHR43712:SF2">
    <property type="entry name" value="O-METHYLTRANSFERASE CICE"/>
    <property type="match status" value="1"/>
</dbReference>
<dbReference type="Gene3D" id="1.10.10.10">
    <property type="entry name" value="Winged helix-like DNA-binding domain superfamily/Winged helix DNA-binding domain"/>
    <property type="match status" value="1"/>
</dbReference>
<keyword evidence="1" id="KW-0489">Methyltransferase</keyword>
<dbReference type="InterPro" id="IPR001077">
    <property type="entry name" value="COMT_C"/>
</dbReference>
<protein>
    <recommendedName>
        <fullName evidence="5">O-methyltransferase C-terminal domain-containing protein</fullName>
    </recommendedName>
</protein>
<reference evidence="6 7" key="1">
    <citation type="journal article" date="2012" name="Proc. Natl. Acad. Sci. U.S.A.">
        <title>Comparative genomics of Ceriporiopsis subvermispora and Phanerochaete chrysosporium provide insight into selective ligninolysis.</title>
        <authorList>
            <person name="Fernandez-Fueyo E."/>
            <person name="Ruiz-Duenas F.J."/>
            <person name="Ferreira P."/>
            <person name="Floudas D."/>
            <person name="Hibbett D.S."/>
            <person name="Canessa P."/>
            <person name="Larrondo L.F."/>
            <person name="James T.Y."/>
            <person name="Seelenfreund D."/>
            <person name="Lobos S."/>
            <person name="Polanco R."/>
            <person name="Tello M."/>
            <person name="Honda Y."/>
            <person name="Watanabe T."/>
            <person name="Watanabe T."/>
            <person name="Ryu J.S."/>
            <person name="Kubicek C.P."/>
            <person name="Schmoll M."/>
            <person name="Gaskell J."/>
            <person name="Hammel K.E."/>
            <person name="St John F.J."/>
            <person name="Vanden Wymelenberg A."/>
            <person name="Sabat G."/>
            <person name="Splinter BonDurant S."/>
            <person name="Syed K."/>
            <person name="Yadav J.S."/>
            <person name="Doddapaneni H."/>
            <person name="Subramanian V."/>
            <person name="Lavin J.L."/>
            <person name="Oguiza J.A."/>
            <person name="Perez G."/>
            <person name="Pisabarro A.G."/>
            <person name="Ramirez L."/>
            <person name="Santoyo F."/>
            <person name="Master E."/>
            <person name="Coutinho P.M."/>
            <person name="Henrissat B."/>
            <person name="Lombard V."/>
            <person name="Magnuson J.K."/>
            <person name="Kuees U."/>
            <person name="Hori C."/>
            <person name="Igarashi K."/>
            <person name="Samejima M."/>
            <person name="Held B.W."/>
            <person name="Barry K.W."/>
            <person name="LaButti K.M."/>
            <person name="Lapidus A."/>
            <person name="Lindquist E.A."/>
            <person name="Lucas S.M."/>
            <person name="Riley R."/>
            <person name="Salamov A.A."/>
            <person name="Hoffmeister D."/>
            <person name="Schwenk D."/>
            <person name="Hadar Y."/>
            <person name="Yarden O."/>
            <person name="de Vries R.P."/>
            <person name="Wiebenga A."/>
            <person name="Stenlid J."/>
            <person name="Eastwood D."/>
            <person name="Grigoriev I.V."/>
            <person name="Berka R.M."/>
            <person name="Blanchette R.A."/>
            <person name="Kersten P."/>
            <person name="Martinez A.T."/>
            <person name="Vicuna R."/>
            <person name="Cullen D."/>
        </authorList>
    </citation>
    <scope>NUCLEOTIDE SEQUENCE [LARGE SCALE GENOMIC DNA]</scope>
    <source>
        <strain evidence="6 7">B</strain>
    </source>
</reference>
<dbReference type="HOGENOM" id="CLU_005533_0_3_1"/>
<dbReference type="GO" id="GO:0008171">
    <property type="term" value="F:O-methyltransferase activity"/>
    <property type="evidence" value="ECO:0007669"/>
    <property type="project" value="InterPro"/>
</dbReference>
<gene>
    <name evidence="6" type="ORF">CERSUDRAFT_51961</name>
</gene>
<feature type="region of interest" description="Disordered" evidence="4">
    <location>
        <begin position="620"/>
        <end position="639"/>
    </location>
</feature>
<name>M2QGI1_CERS8</name>
<feature type="region of interest" description="Disordered" evidence="4">
    <location>
        <begin position="250"/>
        <end position="272"/>
    </location>
</feature>
<dbReference type="Gene3D" id="3.40.50.150">
    <property type="entry name" value="Vaccinia Virus protein VP39"/>
    <property type="match status" value="1"/>
</dbReference>
<dbReference type="OrthoDB" id="2410195at2759"/>
<dbReference type="InterPro" id="IPR029063">
    <property type="entry name" value="SAM-dependent_MTases_sf"/>
</dbReference>
<evidence type="ECO:0000313" key="7">
    <source>
        <dbReference type="Proteomes" id="UP000016930"/>
    </source>
</evidence>
<evidence type="ECO:0000256" key="1">
    <source>
        <dbReference type="ARBA" id="ARBA00022603"/>
    </source>
</evidence>
<keyword evidence="2" id="KW-0808">Transferase</keyword>
<feature type="domain" description="O-methyltransferase C-terminal" evidence="5">
    <location>
        <begin position="330"/>
        <end position="444"/>
    </location>
</feature>
<dbReference type="PANTHER" id="PTHR43712">
    <property type="entry name" value="PUTATIVE (AFU_ORTHOLOGUE AFUA_4G14580)-RELATED"/>
    <property type="match status" value="1"/>
</dbReference>
<keyword evidence="7" id="KW-1185">Reference proteome</keyword>
<dbReference type="AlphaFoldDB" id="M2QGI1"/>
<evidence type="ECO:0000256" key="3">
    <source>
        <dbReference type="ARBA" id="ARBA00022691"/>
    </source>
</evidence>
<proteinExistence type="predicted"/>
<dbReference type="PROSITE" id="PS51683">
    <property type="entry name" value="SAM_OMT_II"/>
    <property type="match status" value="1"/>
</dbReference>
<keyword evidence="3" id="KW-0949">S-adenosyl-L-methionine</keyword>
<dbReference type="InterPro" id="IPR016461">
    <property type="entry name" value="COMT-like"/>
</dbReference>
<evidence type="ECO:0000313" key="6">
    <source>
        <dbReference type="EMBL" id="EMD36158.1"/>
    </source>
</evidence>
<dbReference type="Proteomes" id="UP000016930">
    <property type="component" value="Unassembled WGS sequence"/>
</dbReference>
<sequence length="639" mass="69253">MGTPYSSQQSRRRIEVPYTPYAPHEHGYGQPRLPHSPPPTPASHVFPCAPLDYPALNNPFYPSEKEKAERERDAGAEEPETRARAEALTSHPAVIAASNRLVAACGQLSASIQRPFLTICDAAMGYHLPACLRLLEATHTFELLRVAGPRGLHVRELARQIAALRSGGLAEIESGGEIDPSKLSHVLRLLATHHITREVRPDVFANNRVSAAMDSGRAVRELASDPAAKYDGTDGIAAFVGLWCVSTPPKNPNASEGAADEPTPDPTHPMHAPFNLAFRTGTPYFEWLERPQNAARLRRFGRAMTGTGAWEVPGAVIGGFPWHNLPAGALVADVGGGIGSTSMLLAHAFPHLRFLVQDRAQVAQMGEAKAWRARCPELLDTGRAAFQGHDFFMPQPPWPASLLFLLRVITHDWPDEYVTRILLHLRKAAAPETRLVLADYVLPLACIDEDDDVDPYTCGTGSSKTKKDPLPGSVRTLAPEGSPLLPNLGKANANAYWLDLTMRVTFNSQERTLREIAALTLTAGWKVVQVTRSEGSLFAHITAVPVDIPRESLSLLTSPLPGSASVGKGELDSNSFVLPDRLTSSMQAMQVLSVRALDPAQRNRLKSGVLPWATRSAPVWTSHPKMPSAGASAEKPRAA</sequence>